<sequence length="319" mass="34931">MSTVVTLSDHQLNVLHEQQTALLTERLDQEEPVRGILLSLAKIIGASRGFASTTLGGQLSFVKEGVGPEIETYLAQVFKGFDAVGNVVLSDPELEEINRRRREMGAGIRHESRLQMRQLIEQTDYFKNAFAPAGMHHVIGMSVPLRLGEAIFAFGFEGDEDPGFTGERTIGLLRLVLPAFSAGFKEADRRAEAQKALTDALGQMPDAQVLHQAAQPAAKETMLWPGPAVPGQDQTWIATNGQIAEHANDLKQTAKSYGLTERQIEVMELMMQGVPSPQIAERLNISPHTARRHGEAIMKRLGIQSRSAIWSMLSKTGSG</sequence>
<dbReference type="Proteomes" id="UP000244523">
    <property type="component" value="Unassembled WGS sequence"/>
</dbReference>
<dbReference type="PANTHER" id="PTHR44688:SF16">
    <property type="entry name" value="DNA-BINDING TRANSCRIPTIONAL ACTIVATOR DEVR_DOSR"/>
    <property type="match status" value="1"/>
</dbReference>
<evidence type="ECO:0000256" key="1">
    <source>
        <dbReference type="ARBA" id="ARBA00023015"/>
    </source>
</evidence>
<keyword evidence="1" id="KW-0805">Transcription regulation</keyword>
<dbReference type="InterPro" id="IPR016032">
    <property type="entry name" value="Sig_transdc_resp-reg_C-effctor"/>
</dbReference>
<dbReference type="InterPro" id="IPR000792">
    <property type="entry name" value="Tscrpt_reg_LuxR_C"/>
</dbReference>
<protein>
    <submittedName>
        <fullName evidence="5">Regulatory LuxR family protein</fullName>
    </submittedName>
</protein>
<reference evidence="5 6" key="1">
    <citation type="submission" date="2018-04" db="EMBL/GenBank/DDBJ databases">
        <title>Genomic Encyclopedia of Archaeal and Bacterial Type Strains, Phase II (KMG-II): from individual species to whole genera.</title>
        <authorList>
            <person name="Goeker M."/>
        </authorList>
    </citation>
    <scope>NUCLEOTIDE SEQUENCE [LARGE SCALE GENOMIC DNA]</scope>
    <source>
        <strain evidence="5 6">DSM 29955</strain>
    </source>
</reference>
<dbReference type="AlphaFoldDB" id="A0A2T6KHH9"/>
<keyword evidence="3" id="KW-0804">Transcription</keyword>
<keyword evidence="2" id="KW-0238">DNA-binding</keyword>
<dbReference type="RefSeq" id="WP_108386493.1">
    <property type="nucleotide sequence ID" value="NZ_QBUD01000005.1"/>
</dbReference>
<dbReference type="Pfam" id="PF00196">
    <property type="entry name" value="GerE"/>
    <property type="match status" value="1"/>
</dbReference>
<keyword evidence="6" id="KW-1185">Reference proteome</keyword>
<dbReference type="GO" id="GO:0006355">
    <property type="term" value="P:regulation of DNA-templated transcription"/>
    <property type="evidence" value="ECO:0007669"/>
    <property type="project" value="InterPro"/>
</dbReference>
<organism evidence="5 6">
    <name type="scientific">Yoonia sediminilitoris</name>
    <dbReference type="NCBI Taxonomy" id="1286148"/>
    <lineage>
        <taxon>Bacteria</taxon>
        <taxon>Pseudomonadati</taxon>
        <taxon>Pseudomonadota</taxon>
        <taxon>Alphaproteobacteria</taxon>
        <taxon>Rhodobacterales</taxon>
        <taxon>Paracoccaceae</taxon>
        <taxon>Yoonia</taxon>
    </lineage>
</organism>
<dbReference type="SMART" id="SM00421">
    <property type="entry name" value="HTH_LUXR"/>
    <property type="match status" value="1"/>
</dbReference>
<evidence type="ECO:0000313" key="6">
    <source>
        <dbReference type="Proteomes" id="UP000244523"/>
    </source>
</evidence>
<gene>
    <name evidence="5" type="ORF">C8N45_105134</name>
</gene>
<dbReference type="SUPFAM" id="SSF46894">
    <property type="entry name" value="C-terminal effector domain of the bipartite response regulators"/>
    <property type="match status" value="1"/>
</dbReference>
<evidence type="ECO:0000256" key="2">
    <source>
        <dbReference type="ARBA" id="ARBA00023125"/>
    </source>
</evidence>
<dbReference type="PRINTS" id="PR00038">
    <property type="entry name" value="HTHLUXR"/>
</dbReference>
<evidence type="ECO:0000313" key="5">
    <source>
        <dbReference type="EMBL" id="PUB14911.1"/>
    </source>
</evidence>
<dbReference type="Gene3D" id="1.10.10.10">
    <property type="entry name" value="Winged helix-like DNA-binding domain superfamily/Winged helix DNA-binding domain"/>
    <property type="match status" value="1"/>
</dbReference>
<feature type="domain" description="HTH luxR-type" evidence="4">
    <location>
        <begin position="252"/>
        <end position="317"/>
    </location>
</feature>
<proteinExistence type="predicted"/>
<comment type="caution">
    <text evidence="5">The sequence shown here is derived from an EMBL/GenBank/DDBJ whole genome shotgun (WGS) entry which is preliminary data.</text>
</comment>
<dbReference type="PROSITE" id="PS50043">
    <property type="entry name" value="HTH_LUXR_2"/>
    <property type="match status" value="1"/>
</dbReference>
<dbReference type="GO" id="GO:0003677">
    <property type="term" value="F:DNA binding"/>
    <property type="evidence" value="ECO:0007669"/>
    <property type="project" value="UniProtKB-KW"/>
</dbReference>
<dbReference type="CDD" id="cd06170">
    <property type="entry name" value="LuxR_C_like"/>
    <property type="match status" value="1"/>
</dbReference>
<accession>A0A2T6KHH9</accession>
<evidence type="ECO:0000259" key="4">
    <source>
        <dbReference type="PROSITE" id="PS50043"/>
    </source>
</evidence>
<evidence type="ECO:0000256" key="3">
    <source>
        <dbReference type="ARBA" id="ARBA00023163"/>
    </source>
</evidence>
<dbReference type="EMBL" id="QBUD01000005">
    <property type="protein sequence ID" value="PUB14911.1"/>
    <property type="molecule type" value="Genomic_DNA"/>
</dbReference>
<name>A0A2T6KHH9_9RHOB</name>
<dbReference type="PANTHER" id="PTHR44688">
    <property type="entry name" value="DNA-BINDING TRANSCRIPTIONAL ACTIVATOR DEVR_DOSR"/>
    <property type="match status" value="1"/>
</dbReference>
<dbReference type="InterPro" id="IPR036388">
    <property type="entry name" value="WH-like_DNA-bd_sf"/>
</dbReference>
<dbReference type="OrthoDB" id="54411at2"/>